<feature type="DNA-binding region" description="DM" evidence="6">
    <location>
        <begin position="64"/>
        <end position="111"/>
    </location>
</feature>
<dbReference type="Gene3D" id="4.10.1040.10">
    <property type="entry name" value="DM DNA-binding domain"/>
    <property type="match status" value="1"/>
</dbReference>
<dbReference type="GO" id="GO:0046872">
    <property type="term" value="F:metal ion binding"/>
    <property type="evidence" value="ECO:0007669"/>
    <property type="project" value="UniProtKB-KW"/>
</dbReference>
<dbReference type="OrthoDB" id="6162476at2759"/>
<name>A0A3P8WRB3_CYNSE</name>
<dbReference type="RefSeq" id="XP_024909548.1">
    <property type="nucleotide sequence ID" value="XM_025053780.1"/>
</dbReference>
<feature type="region of interest" description="Disordered" evidence="7">
    <location>
        <begin position="377"/>
        <end position="411"/>
    </location>
</feature>
<dbReference type="PANTHER" id="PTHR12322:SF122">
    <property type="entry name" value="DOUBLESEX- AND MAB-3-RELATED TRANSCRIPTION FACTOR 2"/>
    <property type="match status" value="1"/>
</dbReference>
<evidence type="ECO:0000256" key="3">
    <source>
        <dbReference type="ARBA" id="ARBA00022833"/>
    </source>
</evidence>
<reference evidence="9" key="2">
    <citation type="submission" date="2025-08" db="UniProtKB">
        <authorList>
            <consortium name="Ensembl"/>
        </authorList>
    </citation>
    <scope>IDENTIFICATION</scope>
</reference>
<comment type="subcellular location">
    <subcellularLocation>
        <location evidence="6">Nucleus</location>
    </subcellularLocation>
</comment>
<dbReference type="Ensembl" id="ENSCSET00000029715.1">
    <property type="protein sequence ID" value="ENSCSEP00000029314.1"/>
    <property type="gene ID" value="ENSCSEG00000018774.1"/>
</dbReference>
<dbReference type="OMA" id="SPGLHCC"/>
<keyword evidence="2 6" id="KW-0479">Metal-binding</keyword>
<dbReference type="InParanoid" id="A0A3P8WRB3"/>
<dbReference type="GeneTree" id="ENSGT00940000156282"/>
<dbReference type="SUPFAM" id="SSF82927">
    <property type="entry name" value="Cysteine-rich DNA binding domain, (DM domain)"/>
    <property type="match status" value="1"/>
</dbReference>
<evidence type="ECO:0000256" key="5">
    <source>
        <dbReference type="ARBA" id="ARBA00023242"/>
    </source>
</evidence>
<sequence length="424" mass="47379">MSCQLEGGLQQESEENCAEVNSEETVDVTSPDGCTEDRGQESAARPSSLRQQHRAHRMTRSPKCARCRNHGVVSCLKGHKRFCRWRDCRCACCLLVVERQRVMAAQVALRRQQAAEARRAHGQGKRGVRCAAPLRRTAYQRYSRTAEPSILAKNILQGLKTAMPPEDDASCWAKQAQRDQTHMTCASISTRMRKRRAFADKELENVMLERELRQRELQGDFFFSSSSVIVPVPHPPPLPVSPSLHCCSFNKDPAASEAPSYVYKYRPPLCDCDMQFCHFLQLKSRISAESGYDFLCRSSDNGREGEAALNRLKTWEEKDQSEVMAPPTHLQSVKLPSEPAEIIASNGSLDITHSVFRSDQSITDVRETSSTFDSRTLTATGWSTDTPASQISPHTDSVKSPHGSSVRTPTVRPLPFSVEALLRA</sequence>
<feature type="compositionally biased region" description="Low complexity" evidence="7">
    <location>
        <begin position="1"/>
        <end position="11"/>
    </location>
</feature>
<evidence type="ECO:0000256" key="7">
    <source>
        <dbReference type="SAM" id="MobiDB-lite"/>
    </source>
</evidence>
<dbReference type="InterPro" id="IPR036407">
    <property type="entry name" value="DM_DNA-bd_sf"/>
</dbReference>
<dbReference type="Proteomes" id="UP000265120">
    <property type="component" value="Chromosome 2"/>
</dbReference>
<dbReference type="STRING" id="244447.ENSCSEP00000029314"/>
<feature type="domain" description="DM" evidence="8">
    <location>
        <begin position="64"/>
        <end position="111"/>
    </location>
</feature>
<keyword evidence="4 6" id="KW-0238">DNA-binding</keyword>
<keyword evidence="5 6" id="KW-0539">Nucleus</keyword>
<feature type="region of interest" description="Disordered" evidence="7">
    <location>
        <begin position="1"/>
        <end position="57"/>
    </location>
</feature>
<dbReference type="GO" id="GO:0007548">
    <property type="term" value="P:sex differentiation"/>
    <property type="evidence" value="ECO:0007669"/>
    <property type="project" value="TreeGrafter"/>
</dbReference>
<evidence type="ECO:0000256" key="6">
    <source>
        <dbReference type="PROSITE-ProRule" id="PRU00070"/>
    </source>
</evidence>
<evidence type="ECO:0000313" key="9">
    <source>
        <dbReference type="Ensembl" id="ENSCSEP00000029314.1"/>
    </source>
</evidence>
<dbReference type="GeneID" id="103396048"/>
<accession>A0A3P8WRB3</accession>
<dbReference type="PROSITE" id="PS40000">
    <property type="entry name" value="DM_1"/>
    <property type="match status" value="1"/>
</dbReference>
<dbReference type="GO" id="GO:0005634">
    <property type="term" value="C:nucleus"/>
    <property type="evidence" value="ECO:0007669"/>
    <property type="project" value="UniProtKB-SubCell"/>
</dbReference>
<dbReference type="Pfam" id="PF00751">
    <property type="entry name" value="DM"/>
    <property type="match status" value="1"/>
</dbReference>
<dbReference type="GO" id="GO:0000981">
    <property type="term" value="F:DNA-binding transcription factor activity, RNA polymerase II-specific"/>
    <property type="evidence" value="ECO:0007669"/>
    <property type="project" value="TreeGrafter"/>
</dbReference>
<feature type="compositionally biased region" description="Polar residues" evidence="7">
    <location>
        <begin position="377"/>
        <end position="395"/>
    </location>
</feature>
<dbReference type="PANTHER" id="PTHR12322">
    <property type="entry name" value="DOUBLESEX AND MAB-3 RELATED TRANSCRIPTION FACTOR DMRT"/>
    <property type="match status" value="1"/>
</dbReference>
<keyword evidence="10" id="KW-1185">Reference proteome</keyword>
<evidence type="ECO:0000313" key="10">
    <source>
        <dbReference type="Proteomes" id="UP000265120"/>
    </source>
</evidence>
<dbReference type="CTD" id="558970"/>
<dbReference type="FunFam" id="4.10.1040.10:FF:000001">
    <property type="entry name" value="doublesex- and mab-3-related transcription factor 1"/>
    <property type="match status" value="1"/>
</dbReference>
<organism evidence="9 10">
    <name type="scientific">Cynoglossus semilaevis</name>
    <name type="common">Tongue sole</name>
    <dbReference type="NCBI Taxonomy" id="244447"/>
    <lineage>
        <taxon>Eukaryota</taxon>
        <taxon>Metazoa</taxon>
        <taxon>Chordata</taxon>
        <taxon>Craniata</taxon>
        <taxon>Vertebrata</taxon>
        <taxon>Euteleostomi</taxon>
        <taxon>Actinopterygii</taxon>
        <taxon>Neopterygii</taxon>
        <taxon>Teleostei</taxon>
        <taxon>Neoteleostei</taxon>
        <taxon>Acanthomorphata</taxon>
        <taxon>Carangaria</taxon>
        <taxon>Pleuronectiformes</taxon>
        <taxon>Pleuronectoidei</taxon>
        <taxon>Cynoglossidae</taxon>
        <taxon>Cynoglossinae</taxon>
        <taxon>Cynoglossus</taxon>
    </lineage>
</organism>
<reference evidence="9" key="3">
    <citation type="submission" date="2025-09" db="UniProtKB">
        <authorList>
            <consortium name="Ensembl"/>
        </authorList>
    </citation>
    <scope>IDENTIFICATION</scope>
</reference>
<evidence type="ECO:0000256" key="2">
    <source>
        <dbReference type="ARBA" id="ARBA00022723"/>
    </source>
</evidence>
<dbReference type="AlphaFoldDB" id="A0A3P8WRB3"/>
<reference evidence="9 10" key="1">
    <citation type="journal article" date="2014" name="Nat. Genet.">
        <title>Whole-genome sequence of a flatfish provides insights into ZW sex chromosome evolution and adaptation to a benthic lifestyle.</title>
        <authorList>
            <person name="Chen S."/>
            <person name="Zhang G."/>
            <person name="Shao C."/>
            <person name="Huang Q."/>
            <person name="Liu G."/>
            <person name="Zhang P."/>
            <person name="Song W."/>
            <person name="An N."/>
            <person name="Chalopin D."/>
            <person name="Volff J.N."/>
            <person name="Hong Y."/>
            <person name="Li Q."/>
            <person name="Sha Z."/>
            <person name="Zhou H."/>
            <person name="Xie M."/>
            <person name="Yu Q."/>
            <person name="Liu Y."/>
            <person name="Xiang H."/>
            <person name="Wang N."/>
            <person name="Wu K."/>
            <person name="Yang C."/>
            <person name="Zhou Q."/>
            <person name="Liao X."/>
            <person name="Yang L."/>
            <person name="Hu Q."/>
            <person name="Zhang J."/>
            <person name="Meng L."/>
            <person name="Jin L."/>
            <person name="Tian Y."/>
            <person name="Lian J."/>
            <person name="Yang J."/>
            <person name="Miao G."/>
            <person name="Liu S."/>
            <person name="Liang Z."/>
            <person name="Yan F."/>
            <person name="Li Y."/>
            <person name="Sun B."/>
            <person name="Zhang H."/>
            <person name="Zhang J."/>
            <person name="Zhu Y."/>
            <person name="Du M."/>
            <person name="Zhao Y."/>
            <person name="Schartl M."/>
            <person name="Tang Q."/>
            <person name="Wang J."/>
        </authorList>
    </citation>
    <scope>NUCLEOTIDE SEQUENCE</scope>
</reference>
<dbReference type="PROSITE" id="PS50809">
    <property type="entry name" value="DM_2"/>
    <property type="match status" value="1"/>
</dbReference>
<evidence type="ECO:0000259" key="8">
    <source>
        <dbReference type="PROSITE" id="PS50809"/>
    </source>
</evidence>
<feature type="compositionally biased region" description="Acidic residues" evidence="7">
    <location>
        <begin position="12"/>
        <end position="26"/>
    </location>
</feature>
<evidence type="ECO:0000256" key="4">
    <source>
        <dbReference type="ARBA" id="ARBA00023125"/>
    </source>
</evidence>
<dbReference type="SMART" id="SM00301">
    <property type="entry name" value="DM"/>
    <property type="match status" value="1"/>
</dbReference>
<proteinExistence type="inferred from homology"/>
<dbReference type="GO" id="GO:0000978">
    <property type="term" value="F:RNA polymerase II cis-regulatory region sequence-specific DNA binding"/>
    <property type="evidence" value="ECO:0007669"/>
    <property type="project" value="TreeGrafter"/>
</dbReference>
<dbReference type="InterPro" id="IPR026607">
    <property type="entry name" value="DMRT"/>
</dbReference>
<dbReference type="InterPro" id="IPR001275">
    <property type="entry name" value="DM_DNA-bd"/>
</dbReference>
<evidence type="ECO:0000256" key="1">
    <source>
        <dbReference type="ARBA" id="ARBA00006834"/>
    </source>
</evidence>
<comment type="similarity">
    <text evidence="1">Belongs to the DMRT family.</text>
</comment>
<protein>
    <submittedName>
        <fullName evidence="9">Doublesex and mab-3 related transcription factor 2b</fullName>
    </submittedName>
</protein>
<keyword evidence="3 6" id="KW-0862">Zinc</keyword>